<dbReference type="InterPro" id="IPR000182">
    <property type="entry name" value="GNAT_dom"/>
</dbReference>
<dbReference type="PANTHER" id="PTHR43420">
    <property type="entry name" value="ACETYLTRANSFERASE"/>
    <property type="match status" value="1"/>
</dbReference>
<organism evidence="4 5">
    <name type="scientific">Paenochrobactrum gallinarii</name>
    <dbReference type="NCBI Taxonomy" id="643673"/>
    <lineage>
        <taxon>Bacteria</taxon>
        <taxon>Pseudomonadati</taxon>
        <taxon>Pseudomonadota</taxon>
        <taxon>Alphaproteobacteria</taxon>
        <taxon>Hyphomicrobiales</taxon>
        <taxon>Brucellaceae</taxon>
        <taxon>Paenochrobactrum</taxon>
    </lineage>
</organism>
<evidence type="ECO:0000313" key="5">
    <source>
        <dbReference type="Proteomes" id="UP000555393"/>
    </source>
</evidence>
<comment type="caution">
    <text evidence="4">The sequence shown here is derived from an EMBL/GenBank/DDBJ whole genome shotgun (WGS) entry which is preliminary data.</text>
</comment>
<keyword evidence="1" id="KW-0808">Transferase</keyword>
<dbReference type="GO" id="GO:0016747">
    <property type="term" value="F:acyltransferase activity, transferring groups other than amino-acyl groups"/>
    <property type="evidence" value="ECO:0007669"/>
    <property type="project" value="InterPro"/>
</dbReference>
<dbReference type="EMBL" id="JACIIU010000001">
    <property type="protein sequence ID" value="MBB6259604.1"/>
    <property type="molecule type" value="Genomic_DNA"/>
</dbReference>
<evidence type="ECO:0000259" key="3">
    <source>
        <dbReference type="PROSITE" id="PS51186"/>
    </source>
</evidence>
<sequence length="195" mass="21705">MTQHISIRPAHKRDAAEIAILVDLSSHGFASWIWNRAVLQGEADTPLEYGAWALAQAGSEGWVNTAIAEVDRETAGLSVGYTIEAGILDQEADHPVFAPLLQLQQQMIGHRFIDSVGVYKRFRGKGLGRLLVAYEIEQAEKQGNHAVSLITESHNDAALSLYNSMNFKEVSRLAHVPHFEDCNKHDWVFLTRSVM</sequence>
<keyword evidence="4" id="KW-0687">Ribonucleoprotein</keyword>
<evidence type="ECO:0000256" key="2">
    <source>
        <dbReference type="ARBA" id="ARBA00023315"/>
    </source>
</evidence>
<protein>
    <submittedName>
        <fullName evidence="4">Ribosomal protein S18 acetylase RimI-like enzyme</fullName>
    </submittedName>
</protein>
<dbReference type="RefSeq" id="WP_184218476.1">
    <property type="nucleotide sequence ID" value="NZ_JACIIU010000001.1"/>
</dbReference>
<accession>A0A841M1X9</accession>
<dbReference type="AlphaFoldDB" id="A0A841M1X9"/>
<dbReference type="CDD" id="cd04301">
    <property type="entry name" value="NAT_SF"/>
    <property type="match status" value="1"/>
</dbReference>
<name>A0A841M1X9_9HYPH</name>
<dbReference type="SUPFAM" id="SSF55729">
    <property type="entry name" value="Acyl-CoA N-acyltransferases (Nat)"/>
    <property type="match status" value="1"/>
</dbReference>
<feature type="domain" description="N-acetyltransferase" evidence="3">
    <location>
        <begin position="5"/>
        <end position="193"/>
    </location>
</feature>
<keyword evidence="5" id="KW-1185">Reference proteome</keyword>
<reference evidence="4 5" key="1">
    <citation type="submission" date="2020-08" db="EMBL/GenBank/DDBJ databases">
        <title>Genomic Encyclopedia of Type Strains, Phase IV (KMG-IV): sequencing the most valuable type-strain genomes for metagenomic binning, comparative biology and taxonomic classification.</title>
        <authorList>
            <person name="Goeker M."/>
        </authorList>
    </citation>
    <scope>NUCLEOTIDE SEQUENCE [LARGE SCALE GENOMIC DNA]</scope>
    <source>
        <strain evidence="4 5">DSM 22336</strain>
    </source>
</reference>
<keyword evidence="2" id="KW-0012">Acyltransferase</keyword>
<dbReference type="GO" id="GO:0005840">
    <property type="term" value="C:ribosome"/>
    <property type="evidence" value="ECO:0007669"/>
    <property type="project" value="UniProtKB-KW"/>
</dbReference>
<dbReference type="InterPro" id="IPR050680">
    <property type="entry name" value="YpeA/RimI_acetyltransf"/>
</dbReference>
<proteinExistence type="predicted"/>
<dbReference type="PROSITE" id="PS51186">
    <property type="entry name" value="GNAT"/>
    <property type="match status" value="1"/>
</dbReference>
<dbReference type="InterPro" id="IPR016181">
    <property type="entry name" value="Acyl_CoA_acyltransferase"/>
</dbReference>
<dbReference type="Gene3D" id="3.40.630.30">
    <property type="match status" value="1"/>
</dbReference>
<dbReference type="Proteomes" id="UP000555393">
    <property type="component" value="Unassembled WGS sequence"/>
</dbReference>
<keyword evidence="4" id="KW-0689">Ribosomal protein</keyword>
<evidence type="ECO:0000313" key="4">
    <source>
        <dbReference type="EMBL" id="MBB6259604.1"/>
    </source>
</evidence>
<evidence type="ECO:0000256" key="1">
    <source>
        <dbReference type="ARBA" id="ARBA00022679"/>
    </source>
</evidence>
<gene>
    <name evidence="4" type="ORF">FHS77_000112</name>
</gene>
<dbReference type="Pfam" id="PF00583">
    <property type="entry name" value="Acetyltransf_1"/>
    <property type="match status" value="1"/>
</dbReference>